<organism evidence="2 3">
    <name type="scientific">Tunturiibacter gelidiferens</name>
    <dbReference type="NCBI Taxonomy" id="3069689"/>
    <lineage>
        <taxon>Bacteria</taxon>
        <taxon>Pseudomonadati</taxon>
        <taxon>Acidobacteriota</taxon>
        <taxon>Terriglobia</taxon>
        <taxon>Terriglobales</taxon>
        <taxon>Acidobacteriaceae</taxon>
        <taxon>Tunturiibacter</taxon>
    </lineage>
</organism>
<evidence type="ECO:0000259" key="1">
    <source>
        <dbReference type="Pfam" id="PF13700"/>
    </source>
</evidence>
<proteinExistence type="predicted"/>
<gene>
    <name evidence="2" type="ORF">HDF14_005348</name>
</gene>
<evidence type="ECO:0000313" key="3">
    <source>
        <dbReference type="Proteomes" id="UP000535182"/>
    </source>
</evidence>
<dbReference type="InterPro" id="IPR025296">
    <property type="entry name" value="DUF4158"/>
</dbReference>
<protein>
    <recommendedName>
        <fullName evidence="1">DUF4158 domain-containing protein</fullName>
    </recommendedName>
</protein>
<keyword evidence="3" id="KW-1185">Reference proteome</keyword>
<name>A0A9X0QK00_9BACT</name>
<evidence type="ECO:0000313" key="2">
    <source>
        <dbReference type="EMBL" id="MBB5331699.1"/>
    </source>
</evidence>
<dbReference type="AlphaFoldDB" id="A0A9X0QK00"/>
<sequence length="70" mass="7776">MSRRFQPLPLRKCRARLRFAVQLSTIRDLGTFLDDSMAVPAAALAITAKETSLFDSSSARSKRCLAQTEC</sequence>
<reference evidence="2 3" key="1">
    <citation type="submission" date="2020-08" db="EMBL/GenBank/DDBJ databases">
        <title>Genomic Encyclopedia of Type Strains, Phase IV (KMG-V): Genome sequencing to study the core and pangenomes of soil and plant-associated prokaryotes.</title>
        <authorList>
            <person name="Whitman W."/>
        </authorList>
    </citation>
    <scope>NUCLEOTIDE SEQUENCE [LARGE SCALE GENOMIC DNA]</scope>
    <source>
        <strain evidence="2 3">X5P2</strain>
    </source>
</reference>
<accession>A0A9X0QK00</accession>
<dbReference type="Proteomes" id="UP000535182">
    <property type="component" value="Unassembled WGS sequence"/>
</dbReference>
<dbReference type="RefSeq" id="WP_183981508.1">
    <property type="nucleotide sequence ID" value="NZ_JACHEB010000017.1"/>
</dbReference>
<feature type="domain" description="DUF4158" evidence="1">
    <location>
        <begin position="11"/>
        <end position="57"/>
    </location>
</feature>
<dbReference type="EMBL" id="JACHEB010000017">
    <property type="protein sequence ID" value="MBB5331699.1"/>
    <property type="molecule type" value="Genomic_DNA"/>
</dbReference>
<dbReference type="Pfam" id="PF13700">
    <property type="entry name" value="DUF4158"/>
    <property type="match status" value="1"/>
</dbReference>
<comment type="caution">
    <text evidence="2">The sequence shown here is derived from an EMBL/GenBank/DDBJ whole genome shotgun (WGS) entry which is preliminary data.</text>
</comment>